<evidence type="ECO:0000313" key="2">
    <source>
        <dbReference type="Proteomes" id="UP000465601"/>
    </source>
</evidence>
<evidence type="ECO:0000313" key="1">
    <source>
        <dbReference type="EMBL" id="KAB3525733.1"/>
    </source>
</evidence>
<comment type="caution">
    <text evidence="1">The sequence shown here is derived from an EMBL/GenBank/DDBJ whole genome shotgun (WGS) entry which is preliminary data.</text>
</comment>
<dbReference type="AlphaFoldDB" id="A0A833HM52"/>
<dbReference type="RefSeq" id="WP_151867094.1">
    <property type="nucleotide sequence ID" value="NZ_WBZB01000057.1"/>
</dbReference>
<reference evidence="1 2" key="1">
    <citation type="submission" date="2019-10" db="EMBL/GenBank/DDBJ databases">
        <title>Alkaliphilus serpentinus sp. nov. and Alkaliphilus pronyensis sp. nov., two novel anaerobic alkaliphilic species isolated from the serpentinized-hosted hydrothermal field of the Prony Bay (New Caledonia).</title>
        <authorList>
            <person name="Postec A."/>
        </authorList>
    </citation>
    <scope>NUCLEOTIDE SEQUENCE [LARGE SCALE GENOMIC DNA]</scope>
    <source>
        <strain evidence="1 2">LacT</strain>
    </source>
</reference>
<dbReference type="Proteomes" id="UP000465601">
    <property type="component" value="Unassembled WGS sequence"/>
</dbReference>
<keyword evidence="2" id="KW-1185">Reference proteome</keyword>
<protein>
    <submittedName>
        <fullName evidence="1">Uncharacterized protein</fullName>
    </submittedName>
</protein>
<accession>A0A833HM52</accession>
<gene>
    <name evidence="1" type="ORF">F8153_14620</name>
</gene>
<dbReference type="EMBL" id="WBZB01000057">
    <property type="protein sequence ID" value="KAB3525733.1"/>
    <property type="molecule type" value="Genomic_DNA"/>
</dbReference>
<name>A0A833HM52_9FIRM</name>
<sequence length="237" mass="26516">MAKAIETGKMQEFIDKYDEYFIFDVPIDIESDNKSTTNKTEPAIQTIGATSSDYTASDFEVVQKLAYSEAGVEVDESSGVFNKIMDDLLSIGVGYYTPVAGAVYSAVGYFTDDNVYFTSNIAAYILKKESVSAKRVKLKLSDGSLSANSYAYADIWRRYDRSEVDIYNDAGELIKENEQGDSKLARMKYQDIFMDNTELKQAAADALNRGGYPPAYPYYHSSANDIKYNLTNCCENY</sequence>
<organism evidence="1 2">
    <name type="scientific">Alkaliphilus serpentinus</name>
    <dbReference type="NCBI Taxonomy" id="1482731"/>
    <lineage>
        <taxon>Bacteria</taxon>
        <taxon>Bacillati</taxon>
        <taxon>Bacillota</taxon>
        <taxon>Clostridia</taxon>
        <taxon>Peptostreptococcales</taxon>
        <taxon>Natronincolaceae</taxon>
        <taxon>Alkaliphilus</taxon>
    </lineage>
</organism>
<proteinExistence type="predicted"/>